<protein>
    <recommendedName>
        <fullName evidence="9">Neutral zinc metallopeptidase</fullName>
    </recommendedName>
</protein>
<keyword evidence="3 6" id="KW-1133">Transmembrane helix</keyword>
<dbReference type="Proteomes" id="UP000275456">
    <property type="component" value="Unassembled WGS sequence"/>
</dbReference>
<reference evidence="7 8" key="1">
    <citation type="submission" date="2018-11" db="EMBL/GenBank/DDBJ databases">
        <title>Sequencing the genomes of 1000 actinobacteria strains.</title>
        <authorList>
            <person name="Klenk H.-P."/>
        </authorList>
    </citation>
    <scope>NUCLEOTIDE SEQUENCE [LARGE SCALE GENOMIC DNA]</scope>
    <source>
        <strain evidence="7 8">DSM 9580</strain>
    </source>
</reference>
<dbReference type="EMBL" id="RKHJ01000001">
    <property type="protein sequence ID" value="ROR65252.1"/>
    <property type="molecule type" value="Genomic_DNA"/>
</dbReference>
<dbReference type="Pfam" id="PF04228">
    <property type="entry name" value="Zn_peptidase"/>
    <property type="match status" value="1"/>
</dbReference>
<feature type="compositionally biased region" description="Polar residues" evidence="5">
    <location>
        <begin position="86"/>
        <end position="96"/>
    </location>
</feature>
<evidence type="ECO:0008006" key="9">
    <source>
        <dbReference type="Google" id="ProtNLM"/>
    </source>
</evidence>
<feature type="region of interest" description="Disordered" evidence="5">
    <location>
        <begin position="83"/>
        <end position="109"/>
    </location>
</feature>
<proteinExistence type="predicted"/>
<evidence type="ECO:0000313" key="8">
    <source>
        <dbReference type="Proteomes" id="UP000275456"/>
    </source>
</evidence>
<evidence type="ECO:0000256" key="3">
    <source>
        <dbReference type="ARBA" id="ARBA00022989"/>
    </source>
</evidence>
<sequence length="326" mass="33597">MPSAAGAVRGAGIPGGPAPPPGYCLSMTFRGNANFDTSTVSRGGGGGRGGGAIAVGGGGILTVILVIVSMVFGVDLTGLAPGSPIEPQSQTQSQGEEVTGCTGEEANDPGNVTCRMEGGADSLSRFWTETAAANNIQYADPSVQLFDRQVETGCGGATSAVGPFYCPPDQRIYIDTTFFQQMRDQFGASGDSLAQLYVLAHEWGHHIQGITGQLERVQQGDTGPQSSAVRSELQADCYAGAWIAGASQTRDDDGGAPVLVAPTQQEMSDALNAAETIGDDALQQMGGGGVNPEGWTHGSSEQRMRWLSTGYNEGVGACDTWNAPEV</sequence>
<evidence type="ECO:0000256" key="6">
    <source>
        <dbReference type="SAM" id="Phobius"/>
    </source>
</evidence>
<keyword evidence="8" id="KW-1185">Reference proteome</keyword>
<dbReference type="InterPro" id="IPR007343">
    <property type="entry name" value="Uncharacterised_pept_Zn_put"/>
</dbReference>
<keyword evidence="4 6" id="KW-0472">Membrane</keyword>
<dbReference type="PANTHER" id="PTHR30168:SF0">
    <property type="entry name" value="INNER MEMBRANE PROTEIN"/>
    <property type="match status" value="1"/>
</dbReference>
<dbReference type="PANTHER" id="PTHR30168">
    <property type="entry name" value="PUTATIVE MEMBRANE PROTEIN YPFJ"/>
    <property type="match status" value="1"/>
</dbReference>
<evidence type="ECO:0000256" key="2">
    <source>
        <dbReference type="ARBA" id="ARBA00022692"/>
    </source>
</evidence>
<keyword evidence="2 6" id="KW-0812">Transmembrane</keyword>
<evidence type="ECO:0000256" key="5">
    <source>
        <dbReference type="SAM" id="MobiDB-lite"/>
    </source>
</evidence>
<accession>A0A3N2ARA5</accession>
<feature type="transmembrane region" description="Helical" evidence="6">
    <location>
        <begin position="52"/>
        <end position="74"/>
    </location>
</feature>
<gene>
    <name evidence="7" type="ORF">EDD26_0618</name>
</gene>
<dbReference type="AlphaFoldDB" id="A0A3N2ARA5"/>
<evidence type="ECO:0000256" key="4">
    <source>
        <dbReference type="ARBA" id="ARBA00023136"/>
    </source>
</evidence>
<dbReference type="GO" id="GO:0016020">
    <property type="term" value="C:membrane"/>
    <property type="evidence" value="ECO:0007669"/>
    <property type="project" value="UniProtKB-SubCell"/>
</dbReference>
<name>A0A3N2ARA5_9MICO</name>
<evidence type="ECO:0000256" key="1">
    <source>
        <dbReference type="ARBA" id="ARBA00004167"/>
    </source>
</evidence>
<comment type="caution">
    <text evidence="7">The sequence shown here is derived from an EMBL/GenBank/DDBJ whole genome shotgun (WGS) entry which is preliminary data.</text>
</comment>
<comment type="subcellular location">
    <subcellularLocation>
        <location evidence="1">Membrane</location>
        <topology evidence="1">Single-pass membrane protein</topology>
    </subcellularLocation>
</comment>
<evidence type="ECO:0000313" key="7">
    <source>
        <dbReference type="EMBL" id="ROR65252.1"/>
    </source>
</evidence>
<organism evidence="7 8">
    <name type="scientific">Agrococcus jenensis</name>
    <dbReference type="NCBI Taxonomy" id="46353"/>
    <lineage>
        <taxon>Bacteria</taxon>
        <taxon>Bacillati</taxon>
        <taxon>Actinomycetota</taxon>
        <taxon>Actinomycetes</taxon>
        <taxon>Micrococcales</taxon>
        <taxon>Microbacteriaceae</taxon>
        <taxon>Agrococcus</taxon>
    </lineage>
</organism>